<name>A0A426ZKS7_ENSVE</name>
<evidence type="ECO:0000256" key="1">
    <source>
        <dbReference type="ARBA" id="ARBA00001933"/>
    </source>
</evidence>
<evidence type="ECO:0000313" key="5">
    <source>
        <dbReference type="EMBL" id="RRT64588.1"/>
    </source>
</evidence>
<dbReference type="Gene3D" id="3.40.640.10">
    <property type="entry name" value="Type I PLP-dependent aspartate aminotransferase-like (Major domain)"/>
    <property type="match status" value="1"/>
</dbReference>
<sequence length="199" mass="22981">PLCWQVYKFQTNLFEGREYKWEGITSEWANASASSRTNFIEFVTSPNNPDGLLRRSVLRGSAVIHDHAYYWPHYSAIPAAADEDIMLFTNSKISGHAGSRFGWAVIKDEKIYERVTRYMLLNTMGVSRDTQLRVLKLIKEMIAAVGGEDDIFEFGYRTMRERWSKLVSIVATSDRFSLQKLSPQFCSYFEKRREPSPGE</sequence>
<feature type="non-terminal residue" evidence="5">
    <location>
        <position position="1"/>
    </location>
</feature>
<comment type="caution">
    <text evidence="5">The sequence shown here is derived from an EMBL/GenBank/DDBJ whole genome shotgun (WGS) entry which is preliminary data.</text>
</comment>
<dbReference type="SUPFAM" id="SSF53383">
    <property type="entry name" value="PLP-dependent transferases"/>
    <property type="match status" value="1"/>
</dbReference>
<dbReference type="InterPro" id="IPR015421">
    <property type="entry name" value="PyrdxlP-dep_Trfase_major"/>
</dbReference>
<dbReference type="InterPro" id="IPR006948">
    <property type="entry name" value="Alliinase_C"/>
</dbReference>
<keyword evidence="3" id="KW-0663">Pyridoxal phosphate</keyword>
<organism evidence="5 6">
    <name type="scientific">Ensete ventricosum</name>
    <name type="common">Abyssinian banana</name>
    <name type="synonym">Musa ensete</name>
    <dbReference type="NCBI Taxonomy" id="4639"/>
    <lineage>
        <taxon>Eukaryota</taxon>
        <taxon>Viridiplantae</taxon>
        <taxon>Streptophyta</taxon>
        <taxon>Embryophyta</taxon>
        <taxon>Tracheophyta</taxon>
        <taxon>Spermatophyta</taxon>
        <taxon>Magnoliopsida</taxon>
        <taxon>Liliopsida</taxon>
        <taxon>Zingiberales</taxon>
        <taxon>Musaceae</taxon>
        <taxon>Ensete</taxon>
    </lineage>
</organism>
<evidence type="ECO:0000256" key="2">
    <source>
        <dbReference type="ARBA" id="ARBA00006312"/>
    </source>
</evidence>
<gene>
    <name evidence="5" type="ORF">B296_00040636</name>
</gene>
<dbReference type="GO" id="GO:0006520">
    <property type="term" value="P:amino acid metabolic process"/>
    <property type="evidence" value="ECO:0007669"/>
    <property type="project" value="TreeGrafter"/>
</dbReference>
<dbReference type="Pfam" id="PF04864">
    <property type="entry name" value="Alliinase_C"/>
    <property type="match status" value="1"/>
</dbReference>
<proteinExistence type="inferred from homology"/>
<dbReference type="GO" id="GO:0008483">
    <property type="term" value="F:transaminase activity"/>
    <property type="evidence" value="ECO:0007669"/>
    <property type="project" value="TreeGrafter"/>
</dbReference>
<feature type="domain" description="Alliinase C-terminal" evidence="4">
    <location>
        <begin position="4"/>
        <end position="197"/>
    </location>
</feature>
<dbReference type="InterPro" id="IPR050478">
    <property type="entry name" value="Ethylene_sulfur-biosynth"/>
</dbReference>
<dbReference type="InterPro" id="IPR015424">
    <property type="entry name" value="PyrdxlP-dep_Trfase"/>
</dbReference>
<evidence type="ECO:0000313" key="6">
    <source>
        <dbReference type="Proteomes" id="UP000287651"/>
    </source>
</evidence>
<comment type="cofactor">
    <cofactor evidence="1">
        <name>pyridoxal 5'-phosphate</name>
        <dbReference type="ChEBI" id="CHEBI:597326"/>
    </cofactor>
</comment>
<dbReference type="Proteomes" id="UP000287651">
    <property type="component" value="Unassembled WGS sequence"/>
</dbReference>
<protein>
    <recommendedName>
        <fullName evidence="4">Alliinase C-terminal domain-containing protein</fullName>
    </recommendedName>
</protein>
<dbReference type="AlphaFoldDB" id="A0A426ZKS7"/>
<dbReference type="PANTHER" id="PTHR43795">
    <property type="entry name" value="BIFUNCTIONAL ASPARTATE AMINOTRANSFERASE AND GLUTAMATE/ASPARTATE-PREPHENATE AMINOTRANSFERASE-RELATED"/>
    <property type="match status" value="1"/>
</dbReference>
<dbReference type="InterPro" id="IPR015422">
    <property type="entry name" value="PyrdxlP-dep_Trfase_small"/>
</dbReference>
<evidence type="ECO:0000259" key="4">
    <source>
        <dbReference type="Pfam" id="PF04864"/>
    </source>
</evidence>
<comment type="similarity">
    <text evidence="2">Belongs to the alliinase family.</text>
</comment>
<dbReference type="GO" id="GO:0016846">
    <property type="term" value="F:carbon-sulfur lyase activity"/>
    <property type="evidence" value="ECO:0007669"/>
    <property type="project" value="InterPro"/>
</dbReference>
<reference evidence="5 6" key="1">
    <citation type="journal article" date="2014" name="Agronomy (Basel)">
        <title>A Draft Genome Sequence for Ensete ventricosum, the Drought-Tolerant Tree Against Hunger.</title>
        <authorList>
            <person name="Harrison J."/>
            <person name="Moore K.A."/>
            <person name="Paszkiewicz K."/>
            <person name="Jones T."/>
            <person name="Grant M."/>
            <person name="Ambacheew D."/>
            <person name="Muzemil S."/>
            <person name="Studholme D.J."/>
        </authorList>
    </citation>
    <scope>NUCLEOTIDE SEQUENCE [LARGE SCALE GENOMIC DNA]</scope>
</reference>
<dbReference type="PANTHER" id="PTHR43795:SF20">
    <property type="entry name" value="TRYPTOPHAN AMINOTRANSFERASE-RELATED PROTEIN 3"/>
    <property type="match status" value="1"/>
</dbReference>
<dbReference type="Gene3D" id="3.90.1150.10">
    <property type="entry name" value="Aspartate Aminotransferase, domain 1"/>
    <property type="match status" value="1"/>
</dbReference>
<accession>A0A426ZKS7</accession>
<evidence type="ECO:0000256" key="3">
    <source>
        <dbReference type="ARBA" id="ARBA00022898"/>
    </source>
</evidence>
<dbReference type="EMBL" id="AMZH03006130">
    <property type="protein sequence ID" value="RRT64588.1"/>
    <property type="molecule type" value="Genomic_DNA"/>
</dbReference>